<proteinExistence type="predicted"/>
<reference evidence="1 2" key="1">
    <citation type="submission" date="2018-10" db="EMBL/GenBank/DDBJ databases">
        <title>Draft genome of Cortibacter populi DSM10536.</title>
        <authorList>
            <person name="Bernier A.-M."/>
            <person name="Bernard K."/>
        </authorList>
    </citation>
    <scope>NUCLEOTIDE SEQUENCE [LARGE SCALE GENOMIC DNA]</scope>
    <source>
        <strain evidence="1 2">DSM 105136</strain>
    </source>
</reference>
<dbReference type="EMBL" id="RDQO01000001">
    <property type="protein sequence ID" value="RMX07960.1"/>
    <property type="molecule type" value="Genomic_DNA"/>
</dbReference>
<dbReference type="Proteomes" id="UP000278006">
    <property type="component" value="Unassembled WGS sequence"/>
</dbReference>
<accession>A0A3M6QY72</accession>
<protein>
    <submittedName>
        <fullName evidence="1">Uncharacterized protein</fullName>
    </submittedName>
</protein>
<organism evidence="1 2">
    <name type="scientific">Corticibacter populi</name>
    <dbReference type="NCBI Taxonomy" id="1550736"/>
    <lineage>
        <taxon>Bacteria</taxon>
        <taxon>Pseudomonadati</taxon>
        <taxon>Pseudomonadota</taxon>
        <taxon>Betaproteobacteria</taxon>
        <taxon>Burkholderiales</taxon>
        <taxon>Comamonadaceae</taxon>
        <taxon>Corticibacter</taxon>
    </lineage>
</organism>
<sequence length="86" mass="9183">MIRNEGDISGIEPPGCGATAHLLCCVSKINCSIGLVFSKTDSFCRSIPIAAVAAEFYDSCPSNLAIVCKPPQSFQQMVKRLNAYLA</sequence>
<comment type="caution">
    <text evidence="1">The sequence shown here is derived from an EMBL/GenBank/DDBJ whole genome shotgun (WGS) entry which is preliminary data.</text>
</comment>
<gene>
    <name evidence="1" type="ORF">D8I35_02210</name>
</gene>
<evidence type="ECO:0000313" key="1">
    <source>
        <dbReference type="EMBL" id="RMX07960.1"/>
    </source>
</evidence>
<dbReference type="AlphaFoldDB" id="A0A3M6QY72"/>
<name>A0A3M6QY72_9BURK</name>
<keyword evidence="2" id="KW-1185">Reference proteome</keyword>
<evidence type="ECO:0000313" key="2">
    <source>
        <dbReference type="Proteomes" id="UP000278006"/>
    </source>
</evidence>